<dbReference type="PANTHER" id="PTHR34203">
    <property type="entry name" value="METHYLTRANSFERASE, FKBM FAMILY PROTEIN"/>
    <property type="match status" value="1"/>
</dbReference>
<dbReference type="EMBL" id="FNVN01000001">
    <property type="protein sequence ID" value="SEF67697.1"/>
    <property type="molecule type" value="Genomic_DNA"/>
</dbReference>
<keyword evidence="5" id="KW-1185">Reference proteome</keyword>
<dbReference type="InterPro" id="IPR029063">
    <property type="entry name" value="SAM-dependent_MTases_sf"/>
</dbReference>
<evidence type="ECO:0000313" key="4">
    <source>
        <dbReference type="EMBL" id="SEF67697.1"/>
    </source>
</evidence>
<name>A0A1H5U090_9EURY</name>
<protein>
    <submittedName>
        <fullName evidence="3">FkbM family methyltransferase</fullName>
    </submittedName>
    <submittedName>
        <fullName evidence="4">Methyltransferase, FkbM family</fullName>
    </submittedName>
</protein>
<dbReference type="PANTHER" id="PTHR34203:SF15">
    <property type="entry name" value="SLL1173 PROTEIN"/>
    <property type="match status" value="1"/>
</dbReference>
<dbReference type="InterPro" id="IPR006342">
    <property type="entry name" value="FkbM_mtfrase"/>
</dbReference>
<evidence type="ECO:0000256" key="1">
    <source>
        <dbReference type="SAM" id="MobiDB-lite"/>
    </source>
</evidence>
<dbReference type="Proteomes" id="UP000296733">
    <property type="component" value="Chromosome"/>
</dbReference>
<reference evidence="3 6" key="2">
    <citation type="journal article" date="2019" name="Nat. Commun.">
        <title>A new type of DNA phosphorothioation-based antiviral system in archaea.</title>
        <authorList>
            <person name="Xiong L."/>
            <person name="Liu S."/>
            <person name="Chen S."/>
            <person name="Xiao Y."/>
            <person name="Zhu B."/>
            <person name="Gao Y."/>
            <person name="Zhang Y."/>
            <person name="Chen B."/>
            <person name="Luo J."/>
            <person name="Deng Z."/>
            <person name="Chen X."/>
            <person name="Wang L."/>
            <person name="Chen S."/>
        </authorList>
    </citation>
    <scope>NUCLEOTIDE SEQUENCE [LARGE SCALE GENOMIC DNA]</scope>
    <source>
        <strain evidence="3 6">CGMCC 1.10331</strain>
    </source>
</reference>
<dbReference type="AlphaFoldDB" id="A0A1H5U090"/>
<reference evidence="4 5" key="1">
    <citation type="submission" date="2016-10" db="EMBL/GenBank/DDBJ databases">
        <authorList>
            <person name="de Groot N.N."/>
        </authorList>
    </citation>
    <scope>NUCLEOTIDE SEQUENCE [LARGE SCALE GENOMIC DNA]</scope>
    <source>
        <strain evidence="4 5">CGMCC 1.10331</strain>
    </source>
</reference>
<sequence>MTLMELLNKIYTAVGMIRNGQTKRLVAILSDKYREWVDIPQNNSRYVFLFPIIVLEEIHILLDECSLAYPLHDGGWQIIELSDFSRGRQILVLTRSVIDTRHGSPKHTKLMEDIYSFDGFVTVEQDDIIVDVGAYIGTLSFCFAETSSIFISIDPMAAVSDELKYNTQSYSNVITVPKAAWTKKTELEINQSSLPNENSVLQPDQRDSNSSFTVDADTVPNIVKNLGIEHIDYLKIEAEGVEMEILEAALADEIEIEKIAVDASAERDGSGVIDEVGAILESYNYDWRINEEAPEWGSEIVFAKQESSK</sequence>
<evidence type="ECO:0000259" key="2">
    <source>
        <dbReference type="Pfam" id="PF05050"/>
    </source>
</evidence>
<dbReference type="GO" id="GO:0032259">
    <property type="term" value="P:methylation"/>
    <property type="evidence" value="ECO:0007669"/>
    <property type="project" value="UniProtKB-KW"/>
</dbReference>
<keyword evidence="4" id="KW-0489">Methyltransferase</keyword>
<dbReference type="NCBIfam" id="TIGR01444">
    <property type="entry name" value="fkbM_fam"/>
    <property type="match status" value="1"/>
</dbReference>
<organism evidence="4 5">
    <name type="scientific">Halobellus limi</name>
    <dbReference type="NCBI Taxonomy" id="699433"/>
    <lineage>
        <taxon>Archaea</taxon>
        <taxon>Methanobacteriati</taxon>
        <taxon>Methanobacteriota</taxon>
        <taxon>Stenosarchaea group</taxon>
        <taxon>Halobacteria</taxon>
        <taxon>Halobacteriales</taxon>
        <taxon>Haloferacaceae</taxon>
        <taxon>Halobellus</taxon>
    </lineage>
</organism>
<evidence type="ECO:0000313" key="3">
    <source>
        <dbReference type="EMBL" id="QCC47204.1"/>
    </source>
</evidence>
<gene>
    <name evidence="3" type="ORF">DV707_05675</name>
    <name evidence="4" type="ORF">SAMN04488133_0416</name>
</gene>
<evidence type="ECO:0000313" key="6">
    <source>
        <dbReference type="Proteomes" id="UP000296733"/>
    </source>
</evidence>
<dbReference type="Pfam" id="PF05050">
    <property type="entry name" value="Methyltransf_21"/>
    <property type="match status" value="1"/>
</dbReference>
<evidence type="ECO:0000313" key="5">
    <source>
        <dbReference type="Proteomes" id="UP000236740"/>
    </source>
</evidence>
<proteinExistence type="predicted"/>
<dbReference type="EMBL" id="CP031311">
    <property type="protein sequence ID" value="QCC47204.1"/>
    <property type="molecule type" value="Genomic_DNA"/>
</dbReference>
<dbReference type="KEGG" id="hlm:DV707_05675"/>
<feature type="region of interest" description="Disordered" evidence="1">
    <location>
        <begin position="193"/>
        <end position="213"/>
    </location>
</feature>
<dbReference type="SUPFAM" id="SSF53335">
    <property type="entry name" value="S-adenosyl-L-methionine-dependent methyltransferases"/>
    <property type="match status" value="1"/>
</dbReference>
<feature type="domain" description="Methyltransferase FkbM" evidence="2">
    <location>
        <begin position="131"/>
        <end position="285"/>
    </location>
</feature>
<dbReference type="Proteomes" id="UP000236740">
    <property type="component" value="Unassembled WGS sequence"/>
</dbReference>
<keyword evidence="4" id="KW-0808">Transferase</keyword>
<dbReference type="GO" id="GO:0008168">
    <property type="term" value="F:methyltransferase activity"/>
    <property type="evidence" value="ECO:0007669"/>
    <property type="project" value="UniProtKB-KW"/>
</dbReference>
<dbReference type="InterPro" id="IPR052514">
    <property type="entry name" value="SAM-dependent_MTase"/>
</dbReference>
<dbReference type="Gene3D" id="3.40.50.150">
    <property type="entry name" value="Vaccinia Virus protein VP39"/>
    <property type="match status" value="1"/>
</dbReference>
<accession>A0A1H5U090</accession>